<evidence type="ECO:0000313" key="1">
    <source>
        <dbReference type="EMBL" id="NJP97715.1"/>
    </source>
</evidence>
<accession>A0ABX1BMV1</accession>
<dbReference type="Gene3D" id="3.40.50.1820">
    <property type="entry name" value="alpha/beta hydrolase"/>
    <property type="match status" value="1"/>
</dbReference>
<evidence type="ECO:0008006" key="3">
    <source>
        <dbReference type="Google" id="ProtNLM"/>
    </source>
</evidence>
<reference evidence="1 2" key="1">
    <citation type="submission" date="2020-03" db="EMBL/GenBank/DDBJ databases">
        <title>WGS of actinomycetes isolated from Thailand.</title>
        <authorList>
            <person name="Thawai C."/>
        </authorList>
    </citation>
    <scope>NUCLEOTIDE SEQUENCE [LARGE SCALE GENOMIC DNA]</scope>
    <source>
        <strain evidence="1 2">FMUSA5-5</strain>
    </source>
</reference>
<dbReference type="EMBL" id="JAATEP010000072">
    <property type="protein sequence ID" value="NJP97715.1"/>
    <property type="molecule type" value="Genomic_DNA"/>
</dbReference>
<dbReference type="InterPro" id="IPR029058">
    <property type="entry name" value="AB_hydrolase_fold"/>
</dbReference>
<proteinExistence type="predicted"/>
<dbReference type="RefSeq" id="WP_168020445.1">
    <property type="nucleotide sequence ID" value="NZ_JAATEP010000072.1"/>
</dbReference>
<dbReference type="InterPro" id="IPR010662">
    <property type="entry name" value="RBBP9/YdeN"/>
</dbReference>
<dbReference type="Proteomes" id="UP000696294">
    <property type="component" value="Unassembled WGS sequence"/>
</dbReference>
<comment type="caution">
    <text evidence="1">The sequence shown here is derived from an EMBL/GenBank/DDBJ whole genome shotgun (WGS) entry which is preliminary data.</text>
</comment>
<protein>
    <recommendedName>
        <fullName evidence="3">Alpha/beta hydrolase</fullName>
    </recommendedName>
</protein>
<dbReference type="SUPFAM" id="SSF53474">
    <property type="entry name" value="alpha/beta-Hydrolases"/>
    <property type="match status" value="1"/>
</dbReference>
<keyword evidence="2" id="KW-1185">Reference proteome</keyword>
<organism evidence="1 2">
    <name type="scientific">Nonomuraea composti</name>
    <dbReference type="NCBI Taxonomy" id="2720023"/>
    <lineage>
        <taxon>Bacteria</taxon>
        <taxon>Bacillati</taxon>
        <taxon>Actinomycetota</taxon>
        <taxon>Actinomycetes</taxon>
        <taxon>Streptosporangiales</taxon>
        <taxon>Streptosporangiaceae</taxon>
        <taxon>Nonomuraea</taxon>
    </lineage>
</organism>
<dbReference type="Pfam" id="PF06821">
    <property type="entry name" value="Ser_hydrolase"/>
    <property type="match status" value="1"/>
</dbReference>
<evidence type="ECO:0000313" key="2">
    <source>
        <dbReference type="Proteomes" id="UP000696294"/>
    </source>
</evidence>
<sequence>MKVEIPALPNSTAPEPEPWITAAAEALGEPDGRTAVVGHSLGCVTALHALDRLDGDWKLDTLIAVSGFVSPTPALPELDPFTRAVPNVALRLPRILSTQFKRHVSTRGEPRRADLADVCSGRRFASDR</sequence>
<name>A0ABX1BMV1_9ACTN</name>
<gene>
    <name evidence="1" type="ORF">HCN51_51255</name>
</gene>